<keyword evidence="12" id="KW-0407">Ion channel</keyword>
<keyword evidence="8 15" id="KW-1133">Transmembrane helix</keyword>
<feature type="region of interest" description="Disordered" evidence="14">
    <location>
        <begin position="498"/>
        <end position="517"/>
    </location>
</feature>
<dbReference type="CDD" id="cd23158">
    <property type="entry name" value="Prefoldin_UXT"/>
    <property type="match status" value="1"/>
</dbReference>
<dbReference type="Gene3D" id="1.10.287.70">
    <property type="match status" value="2"/>
</dbReference>
<comment type="subcellular location">
    <subcellularLocation>
        <location evidence="1">Membrane</location>
        <topology evidence="1">Multi-pass membrane protein</topology>
    </subcellularLocation>
</comment>
<feature type="coiled-coil region" evidence="13">
    <location>
        <begin position="846"/>
        <end position="876"/>
    </location>
</feature>
<proteinExistence type="predicted"/>
<feature type="compositionally biased region" description="Polar residues" evidence="14">
    <location>
        <begin position="498"/>
        <end position="510"/>
    </location>
</feature>
<dbReference type="Gene3D" id="1.20.120.350">
    <property type="entry name" value="Voltage-gated potassium channels. Chain C"/>
    <property type="match status" value="2"/>
</dbReference>
<feature type="transmembrane region" description="Helical" evidence="15">
    <location>
        <begin position="657"/>
        <end position="677"/>
    </location>
</feature>
<dbReference type="PANTHER" id="PTHR45628:SF7">
    <property type="entry name" value="VOLTAGE-DEPENDENT CALCIUM CHANNEL TYPE A SUBUNIT ALPHA-1"/>
    <property type="match status" value="1"/>
</dbReference>
<evidence type="ECO:0000256" key="2">
    <source>
        <dbReference type="ARBA" id="ARBA00022448"/>
    </source>
</evidence>
<feature type="transmembrane region" description="Helical" evidence="15">
    <location>
        <begin position="750"/>
        <end position="773"/>
    </location>
</feature>
<keyword evidence="3" id="KW-0109">Calcium transport</keyword>
<dbReference type="InterPro" id="IPR004127">
    <property type="entry name" value="Prefoldin_subunit_alpha"/>
</dbReference>
<evidence type="ECO:0000256" key="8">
    <source>
        <dbReference type="ARBA" id="ARBA00022989"/>
    </source>
</evidence>
<dbReference type="PANTHER" id="PTHR45628">
    <property type="entry name" value="VOLTAGE-DEPENDENT CALCIUM CHANNEL TYPE A SUBUNIT ALPHA-1"/>
    <property type="match status" value="1"/>
</dbReference>
<feature type="compositionally biased region" description="Polar residues" evidence="14">
    <location>
        <begin position="472"/>
        <end position="481"/>
    </location>
</feature>
<keyword evidence="10 15" id="KW-0472">Membrane</keyword>
<dbReference type="InterPro" id="IPR009053">
    <property type="entry name" value="Prefoldin"/>
</dbReference>
<dbReference type="Pfam" id="PF02996">
    <property type="entry name" value="Prefoldin"/>
    <property type="match status" value="1"/>
</dbReference>
<sequence length="971" mass="109957">MPAETRRTTLTRRQQATLGRLTQSQVLFFVNRSSPIAADVTVEQEVDEVEGVSNDVPESIDAAESVPFAEGLKIQHNHQRISPPLHHEDTQGLSDFGFGSLSEMIEQPADEHNIIDHIVANPPVGQPNDEHVNLDVENRPARKLDSFRKQIGCLVNDGKVQGFILALIVINAMMMGVATFPLVKANPDVSAKFELIDEIFLIVFSIEAAIQLTYHGLALLKDPWLVFDLTVVALSWALEGVKGFRAFRIFRALRLIARIDVMRNLITALVSVLPNLTGILLLLFLVFYIFSVLFTVLYKDVSDEYPRKQQYFVALPETFFTLFQMMTLDGWKNIYIQAYNEYWWSSIFIIAFIIITAFAFANLIVAVICDAVHVLGDDDVAGLLGYAEDEVRKERMIFGRYRRSFDLSEGLDSLTINRLKEMEAQLDQIVLMKDDLMMAMNVLVSKNETLHAGLFPVCEEFTEQNYEKQLPFSASTSITTNPDEKSERGDNHLNGVSVSRWNGNLDSTPDQTEDYQGEQSKQVFPDIDEQFVENISLVEVETPTISRINDFRVQMGCIVNDDKVQGFILALIVINAIMMGVATFHFIKDNPDVSAKFELIDLVFLIVFTIEATMQLTYHGWALFKDAWLVFDLTVVALSWALEGVKGFRAFRIFRALRLIARIDAMKNLIIAVISVVPNLTGIVMLLFLVFYIFAVMFTLLFKDVSKQYPRQQQYFVALPETFFTLFQMMTLDGWKNIFAQAYDEYWWSWIPFVAFVVVTAFVFVNLIVAVICDAVHVMSDRGLAGLTGYDEDEITKIRIRGPLELSPRASNLALGQKLREIERSIDEIVSIQNQMPQLQTAVEAKEATENDISEYMQLRNRLQHLENTINSEASSGEKSKPIEALVDLAHESVYCRAIISNPRTLYVDVGLGFMVEFTLSEALLFIDKRVKYLEDDVLKHRAGVAEGIAKDVENALELLEELGAEMPNDL</sequence>
<dbReference type="GO" id="GO:0005262">
    <property type="term" value="F:calcium channel activity"/>
    <property type="evidence" value="ECO:0007669"/>
    <property type="project" value="UniProtKB-KW"/>
</dbReference>
<dbReference type="InterPro" id="IPR027359">
    <property type="entry name" value="Volt_channel_dom_sf"/>
</dbReference>
<evidence type="ECO:0000256" key="9">
    <source>
        <dbReference type="ARBA" id="ARBA00023065"/>
    </source>
</evidence>
<protein>
    <recommendedName>
        <fullName evidence="16">Ion transport domain-containing protein</fullName>
    </recommendedName>
</protein>
<evidence type="ECO:0000256" key="14">
    <source>
        <dbReference type="SAM" id="MobiDB-lite"/>
    </source>
</evidence>
<keyword evidence="2" id="KW-0813">Transport</keyword>
<name>A0ABD3PPV7_9STRA</name>
<evidence type="ECO:0000256" key="6">
    <source>
        <dbReference type="ARBA" id="ARBA00022837"/>
    </source>
</evidence>
<dbReference type="EMBL" id="JALLPJ020000513">
    <property type="protein sequence ID" value="KAL3789858.1"/>
    <property type="molecule type" value="Genomic_DNA"/>
</dbReference>
<evidence type="ECO:0000256" key="5">
    <source>
        <dbReference type="ARBA" id="ARBA00022692"/>
    </source>
</evidence>
<keyword evidence="4" id="KW-0107">Calcium channel</keyword>
<keyword evidence="18" id="KW-1185">Reference proteome</keyword>
<feature type="transmembrane region" description="Helical" evidence="15">
    <location>
        <begin position="310"/>
        <end position="331"/>
    </location>
</feature>
<evidence type="ECO:0000256" key="7">
    <source>
        <dbReference type="ARBA" id="ARBA00022882"/>
    </source>
</evidence>
<dbReference type="AlphaFoldDB" id="A0ABD3PPV7"/>
<feature type="region of interest" description="Disordered" evidence="14">
    <location>
        <begin position="472"/>
        <end position="493"/>
    </location>
</feature>
<feature type="transmembrane region" description="Helical" evidence="15">
    <location>
        <begin position="343"/>
        <end position="368"/>
    </location>
</feature>
<dbReference type="GO" id="GO:0034702">
    <property type="term" value="C:monoatomic ion channel complex"/>
    <property type="evidence" value="ECO:0007669"/>
    <property type="project" value="UniProtKB-KW"/>
</dbReference>
<dbReference type="Proteomes" id="UP001530400">
    <property type="component" value="Unassembled WGS sequence"/>
</dbReference>
<reference evidence="17 18" key="1">
    <citation type="submission" date="2024-10" db="EMBL/GenBank/DDBJ databases">
        <title>Updated reference genomes for cyclostephanoid diatoms.</title>
        <authorList>
            <person name="Roberts W.R."/>
            <person name="Alverson A.J."/>
        </authorList>
    </citation>
    <scope>NUCLEOTIDE SEQUENCE [LARGE SCALE GENOMIC DNA]</scope>
    <source>
        <strain evidence="17 18">AJA010-31</strain>
    </source>
</reference>
<feature type="transmembrane region" description="Helical" evidence="15">
    <location>
        <begin position="599"/>
        <end position="621"/>
    </location>
</feature>
<feature type="domain" description="Ion transport" evidence="16">
    <location>
        <begin position="567"/>
        <end position="779"/>
    </location>
</feature>
<feature type="transmembrane region" description="Helical" evidence="15">
    <location>
        <begin position="567"/>
        <end position="587"/>
    </location>
</feature>
<evidence type="ECO:0000256" key="10">
    <source>
        <dbReference type="ARBA" id="ARBA00023136"/>
    </source>
</evidence>
<feature type="transmembrane region" description="Helical" evidence="15">
    <location>
        <begin position="683"/>
        <end position="702"/>
    </location>
</feature>
<dbReference type="InterPro" id="IPR050599">
    <property type="entry name" value="VDCC_alpha-1_subunit"/>
</dbReference>
<keyword evidence="9" id="KW-0406">Ion transport</keyword>
<evidence type="ECO:0000256" key="4">
    <source>
        <dbReference type="ARBA" id="ARBA00022673"/>
    </source>
</evidence>
<keyword evidence="13" id="KW-0175">Coiled coil</keyword>
<dbReference type="Gene3D" id="1.10.287.370">
    <property type="match status" value="1"/>
</dbReference>
<keyword evidence="11" id="KW-0325">Glycoprotein</keyword>
<keyword evidence="6" id="KW-0106">Calcium</keyword>
<keyword evidence="7" id="KW-0851">Voltage-gated channel</keyword>
<accession>A0ABD3PPV7</accession>
<dbReference type="SUPFAM" id="SSF81324">
    <property type="entry name" value="Voltage-gated potassium channels"/>
    <property type="match status" value="2"/>
</dbReference>
<dbReference type="SUPFAM" id="SSF46579">
    <property type="entry name" value="Prefoldin"/>
    <property type="match status" value="1"/>
</dbReference>
<evidence type="ECO:0000313" key="17">
    <source>
        <dbReference type="EMBL" id="KAL3789858.1"/>
    </source>
</evidence>
<feature type="compositionally biased region" description="Basic and acidic residues" evidence="14">
    <location>
        <begin position="482"/>
        <end position="491"/>
    </location>
</feature>
<evidence type="ECO:0000256" key="13">
    <source>
        <dbReference type="SAM" id="Coils"/>
    </source>
</evidence>
<feature type="transmembrane region" description="Helical" evidence="15">
    <location>
        <begin position="714"/>
        <end position="730"/>
    </location>
</feature>
<evidence type="ECO:0000256" key="12">
    <source>
        <dbReference type="ARBA" id="ARBA00023303"/>
    </source>
</evidence>
<dbReference type="Pfam" id="PF00520">
    <property type="entry name" value="Ion_trans"/>
    <property type="match status" value="2"/>
</dbReference>
<comment type="caution">
    <text evidence="17">The sequence shown here is derived from an EMBL/GenBank/DDBJ whole genome shotgun (WGS) entry which is preliminary data.</text>
</comment>
<organism evidence="17 18">
    <name type="scientific">Cyclotella atomus</name>
    <dbReference type="NCBI Taxonomy" id="382360"/>
    <lineage>
        <taxon>Eukaryota</taxon>
        <taxon>Sar</taxon>
        <taxon>Stramenopiles</taxon>
        <taxon>Ochrophyta</taxon>
        <taxon>Bacillariophyta</taxon>
        <taxon>Coscinodiscophyceae</taxon>
        <taxon>Thalassiosirophycidae</taxon>
        <taxon>Stephanodiscales</taxon>
        <taxon>Stephanodiscaceae</taxon>
        <taxon>Cyclotella</taxon>
    </lineage>
</organism>
<feature type="domain" description="Ion transport" evidence="16">
    <location>
        <begin position="163"/>
        <end position="372"/>
    </location>
</feature>
<evidence type="ECO:0000259" key="16">
    <source>
        <dbReference type="Pfam" id="PF00520"/>
    </source>
</evidence>
<evidence type="ECO:0000313" key="18">
    <source>
        <dbReference type="Proteomes" id="UP001530400"/>
    </source>
</evidence>
<evidence type="ECO:0000256" key="1">
    <source>
        <dbReference type="ARBA" id="ARBA00004141"/>
    </source>
</evidence>
<evidence type="ECO:0000256" key="11">
    <source>
        <dbReference type="ARBA" id="ARBA00023180"/>
    </source>
</evidence>
<evidence type="ECO:0000256" key="3">
    <source>
        <dbReference type="ARBA" id="ARBA00022568"/>
    </source>
</evidence>
<keyword evidence="5 15" id="KW-0812">Transmembrane</keyword>
<evidence type="ECO:0000256" key="15">
    <source>
        <dbReference type="SAM" id="Phobius"/>
    </source>
</evidence>
<gene>
    <name evidence="17" type="ORF">ACHAWO_011664</name>
</gene>
<feature type="transmembrane region" description="Helical" evidence="15">
    <location>
        <begin position="265"/>
        <end position="290"/>
    </location>
</feature>
<feature type="transmembrane region" description="Helical" evidence="15">
    <location>
        <begin position="163"/>
        <end position="183"/>
    </location>
</feature>
<dbReference type="InterPro" id="IPR005821">
    <property type="entry name" value="Ion_trans_dom"/>
</dbReference>